<evidence type="ECO:0000259" key="1">
    <source>
        <dbReference type="SMART" id="SM01008"/>
    </source>
</evidence>
<dbReference type="Gene3D" id="3.30.365.10">
    <property type="entry name" value="Aldehyde oxidase/xanthine dehydrogenase, molybdopterin binding domain"/>
    <property type="match status" value="4"/>
</dbReference>
<dbReference type="Proteomes" id="UP000018934">
    <property type="component" value="Chromosome"/>
</dbReference>
<reference evidence="2 3" key="1">
    <citation type="journal article" date="2013" name="Stand. Genomic Sci.">
        <title>Complete genome sequence of Dehalobacter restrictus PER-K23(T.).</title>
        <authorList>
            <person name="Kruse T."/>
            <person name="Maillard J."/>
            <person name="Goodwin L."/>
            <person name="Woyke T."/>
            <person name="Teshima H."/>
            <person name="Bruce D."/>
            <person name="Detter C."/>
            <person name="Tapia R."/>
            <person name="Han C."/>
            <person name="Huntemann M."/>
            <person name="Wei C.L."/>
            <person name="Han J."/>
            <person name="Chen A."/>
            <person name="Kyrpides N."/>
            <person name="Szeto E."/>
            <person name="Markowitz V."/>
            <person name="Ivanova N."/>
            <person name="Pagani I."/>
            <person name="Pati A."/>
            <person name="Pitluck S."/>
            <person name="Nolan M."/>
            <person name="Holliger C."/>
            <person name="Smidt H."/>
        </authorList>
    </citation>
    <scope>NUCLEOTIDE SEQUENCE [LARGE SCALE GENOMIC DNA]</scope>
    <source>
        <strain evidence="3">DSM 9455</strain>
    </source>
</reference>
<protein>
    <submittedName>
        <fullName evidence="2">4-hydroxybenzoyl-CoA reductase subunit alpha</fullName>
    </submittedName>
</protein>
<dbReference type="SUPFAM" id="SSF56003">
    <property type="entry name" value="Molybdenum cofactor-binding domain"/>
    <property type="match status" value="1"/>
</dbReference>
<evidence type="ECO:0000313" key="3">
    <source>
        <dbReference type="Proteomes" id="UP000018934"/>
    </source>
</evidence>
<organism evidence="2 3">
    <name type="scientific">Dehalobacter restrictus (strain DSM 9455 / PER-K23)</name>
    <dbReference type="NCBI Taxonomy" id="871738"/>
    <lineage>
        <taxon>Bacteria</taxon>
        <taxon>Bacillati</taxon>
        <taxon>Bacillota</taxon>
        <taxon>Clostridia</taxon>
        <taxon>Eubacteriales</taxon>
        <taxon>Desulfitobacteriaceae</taxon>
        <taxon>Dehalobacter</taxon>
    </lineage>
</organism>
<dbReference type="InterPro" id="IPR037165">
    <property type="entry name" value="AldOxase/xan_DH_Mopterin-bd_sf"/>
</dbReference>
<dbReference type="SUPFAM" id="SSF54665">
    <property type="entry name" value="CO dehydrogenase molybdoprotein N-domain-like"/>
    <property type="match status" value="1"/>
</dbReference>
<dbReference type="SMART" id="SM01008">
    <property type="entry name" value="Ald_Xan_dh_C"/>
    <property type="match status" value="1"/>
</dbReference>
<dbReference type="Pfam" id="PF20256">
    <property type="entry name" value="MoCoBD_2"/>
    <property type="match status" value="1"/>
</dbReference>
<dbReference type="InterPro" id="IPR008274">
    <property type="entry name" value="AldOxase/xan_DH_MoCoBD1"/>
</dbReference>
<dbReference type="RefSeq" id="WP_025205968.1">
    <property type="nucleotide sequence ID" value="NZ_CP007033.1"/>
</dbReference>
<keyword evidence="3" id="KW-1185">Reference proteome</keyword>
<evidence type="ECO:0000313" key="2">
    <source>
        <dbReference type="EMBL" id="AHF10463.1"/>
    </source>
</evidence>
<gene>
    <name evidence="2" type="ORF">DEHRE_10580</name>
</gene>
<name>A0ABN4BSV8_DEHRP</name>
<feature type="domain" description="Aldehyde oxidase/xanthine dehydrogenase a/b hammerhead" evidence="1">
    <location>
        <begin position="28"/>
        <end position="138"/>
    </location>
</feature>
<dbReference type="InterPro" id="IPR036856">
    <property type="entry name" value="Ald_Oxase/Xan_DH_a/b_sf"/>
</dbReference>
<dbReference type="PANTHER" id="PTHR11908">
    <property type="entry name" value="XANTHINE DEHYDROGENASE"/>
    <property type="match status" value="1"/>
</dbReference>
<dbReference type="Pfam" id="PF02738">
    <property type="entry name" value="MoCoBD_1"/>
    <property type="match status" value="1"/>
</dbReference>
<dbReference type="PANTHER" id="PTHR11908:SF157">
    <property type="entry name" value="XANTHINE DEHYDROGENASE SUBUNIT D-RELATED"/>
    <property type="match status" value="1"/>
</dbReference>
<dbReference type="InterPro" id="IPR046867">
    <property type="entry name" value="AldOxase/xan_DH_MoCoBD2"/>
</dbReference>
<dbReference type="EMBL" id="CP007033">
    <property type="protein sequence ID" value="AHF10463.1"/>
    <property type="molecule type" value="Genomic_DNA"/>
</dbReference>
<sequence length="776" mass="83854">MSANQKKDENFSIVGTNYSRVDAEAKVTGHAQYTGDIHMTGMLYGKFLRSPHAHAKIISIDTSKAEAYPGVKAIITGDDFNAGRLGNAEFAIQLADKYPLAKGKVRLIGDEVAAIAAIDEETAEAAAKLIEVEYEVLPAVITPEEAMKDEAPTIHVHEIVKNNIGMATSLKCGDVDSAFKDAEYTDKYEYDTHIAVHAALEPHAAVATYENGEYTLWSTTQTASVCRFWIANALGVPETQVRVIKPFIGGGFGGKLDQYPHEACCCVLAQKTGRPVKMVLTREEVFFASRTRHAIKIGIKTAFKKDGTILAKRCDHILDGGAYGGTGMPATALSLQWATCPYKIPNMDYFAKRVYTNHCVAGAQRGYSAVQVHFANEVHMDEVAEALEIDPIALRKMNAMTPGYDSPAGLEVTSCAFTETLDAASDYLKWNENKNNLPEGEGIGFGGSGFVSGTGFPILNTPAYYSACVIVRLNRQGYATVFTGSNDIGQGSDTVMTLIAAEELGLNMNEVKIVVSDTTLSPFDSGTYGSRVTFLTGNATRRAAVDAKRQLIDTVARKLGVDAGALICKDHRIFVEADPTKGMSYGEAVFAYQEENGGKEVVGVGAYAHKGDKKIYMEGKTNFAPAYSFSTGGAKVKVDEETGIVDIEDFVFAHDCGRPLNVRAVEGQIEGSVQMGLGYVLFEECKISADGKLLNPSFRDYRFPTALDMPRIKTILCGEPDAEGPFGAKECGEGSTAPVAPAIVNAVSKATGIHFRKLPLTPENVWKELQEQQKNK</sequence>
<proteinExistence type="predicted"/>
<dbReference type="InterPro" id="IPR016208">
    <property type="entry name" value="Ald_Oxase/xanthine_DH-like"/>
</dbReference>
<dbReference type="Gene3D" id="3.90.1170.50">
    <property type="entry name" value="Aldehyde oxidase/xanthine dehydrogenase, a/b hammerhead"/>
    <property type="match status" value="1"/>
</dbReference>
<accession>A0ABN4BSV8</accession>
<dbReference type="InterPro" id="IPR000674">
    <property type="entry name" value="Ald_Oxase/Xan_DH_a/b"/>
</dbReference>
<dbReference type="Pfam" id="PF01315">
    <property type="entry name" value="Ald_Xan_dh_C"/>
    <property type="match status" value="1"/>
</dbReference>